<dbReference type="EMBL" id="VLKE01000001">
    <property type="protein sequence ID" value="TWH67729.1"/>
    <property type="molecule type" value="Genomic_DNA"/>
</dbReference>
<sequence length="192" mass="22025">MLGTPRRRITRKGEAARDEKGGREALGRSRGGLTTKLHLAADRRCRPIARHTTCGQRADCTGFTQVMAAIRIPRRVGRPRTRPGHVLADKAYSSKAIRSHLRRRGIKATIPIKADQAANRREKGSRGGRPPNFDRERYKQRNTAERAFNKLKQFRAVATRYDKRDYMYQATVDIATMKIWLRDLTQDRRDTA</sequence>
<evidence type="ECO:0000259" key="2">
    <source>
        <dbReference type="Pfam" id="PF01609"/>
    </source>
</evidence>
<dbReference type="AlphaFoldDB" id="A0A562I9N0"/>
<evidence type="ECO:0000313" key="4">
    <source>
        <dbReference type="Proteomes" id="UP000319825"/>
    </source>
</evidence>
<dbReference type="NCBIfam" id="NF033580">
    <property type="entry name" value="transpos_IS5_3"/>
    <property type="match status" value="1"/>
</dbReference>
<name>A0A562I9N0_MICOL</name>
<organism evidence="3 4">
    <name type="scientific">Micromonospora olivasterospora</name>
    <dbReference type="NCBI Taxonomy" id="1880"/>
    <lineage>
        <taxon>Bacteria</taxon>
        <taxon>Bacillati</taxon>
        <taxon>Actinomycetota</taxon>
        <taxon>Actinomycetes</taxon>
        <taxon>Micromonosporales</taxon>
        <taxon>Micromonosporaceae</taxon>
        <taxon>Micromonospora</taxon>
    </lineage>
</organism>
<evidence type="ECO:0000256" key="1">
    <source>
        <dbReference type="SAM" id="MobiDB-lite"/>
    </source>
</evidence>
<dbReference type="InterPro" id="IPR002559">
    <property type="entry name" value="Transposase_11"/>
</dbReference>
<reference evidence="3 4" key="1">
    <citation type="submission" date="2019-07" db="EMBL/GenBank/DDBJ databases">
        <title>R&amp;d 2014.</title>
        <authorList>
            <person name="Klenk H.-P."/>
        </authorList>
    </citation>
    <scope>NUCLEOTIDE SEQUENCE [LARGE SCALE GENOMIC DNA]</scope>
    <source>
        <strain evidence="3 4">DSM 43868</strain>
    </source>
</reference>
<feature type="compositionally biased region" description="Basic residues" evidence="1">
    <location>
        <begin position="1"/>
        <end position="10"/>
    </location>
</feature>
<gene>
    <name evidence="3" type="ORF">JD77_02713</name>
</gene>
<accession>A0A562I9N0</accession>
<dbReference type="GO" id="GO:0004803">
    <property type="term" value="F:transposase activity"/>
    <property type="evidence" value="ECO:0007669"/>
    <property type="project" value="InterPro"/>
</dbReference>
<feature type="region of interest" description="Disordered" evidence="1">
    <location>
        <begin position="115"/>
        <end position="141"/>
    </location>
</feature>
<feature type="compositionally biased region" description="Basic and acidic residues" evidence="1">
    <location>
        <begin position="11"/>
        <end position="27"/>
    </location>
</feature>
<dbReference type="PANTHER" id="PTHR30007">
    <property type="entry name" value="PHP DOMAIN PROTEIN"/>
    <property type="match status" value="1"/>
</dbReference>
<proteinExistence type="predicted"/>
<feature type="domain" description="Transposase IS4-like" evidence="2">
    <location>
        <begin position="28"/>
        <end position="165"/>
    </location>
</feature>
<comment type="caution">
    <text evidence="3">The sequence shown here is derived from an EMBL/GenBank/DDBJ whole genome shotgun (WGS) entry which is preliminary data.</text>
</comment>
<feature type="region of interest" description="Disordered" evidence="1">
    <location>
        <begin position="1"/>
        <end position="29"/>
    </location>
</feature>
<protein>
    <submittedName>
        <fullName evidence="3">DDE family transposase</fullName>
    </submittedName>
</protein>
<dbReference type="Proteomes" id="UP000319825">
    <property type="component" value="Unassembled WGS sequence"/>
</dbReference>
<evidence type="ECO:0000313" key="3">
    <source>
        <dbReference type="EMBL" id="TWH67729.1"/>
    </source>
</evidence>
<dbReference type="GO" id="GO:0006313">
    <property type="term" value="P:DNA transposition"/>
    <property type="evidence" value="ECO:0007669"/>
    <property type="project" value="InterPro"/>
</dbReference>
<dbReference type="Pfam" id="PF01609">
    <property type="entry name" value="DDE_Tnp_1"/>
    <property type="match status" value="1"/>
</dbReference>
<dbReference type="GO" id="GO:0003677">
    <property type="term" value="F:DNA binding"/>
    <property type="evidence" value="ECO:0007669"/>
    <property type="project" value="InterPro"/>
</dbReference>
<keyword evidence="4" id="KW-1185">Reference proteome</keyword>
<feature type="compositionally biased region" description="Basic and acidic residues" evidence="1">
    <location>
        <begin position="132"/>
        <end position="141"/>
    </location>
</feature>
<dbReference type="PANTHER" id="PTHR30007:SF1">
    <property type="entry name" value="BLR1914 PROTEIN"/>
    <property type="match status" value="1"/>
</dbReference>